<evidence type="ECO:0000313" key="2">
    <source>
        <dbReference type="Proteomes" id="UP000070544"/>
    </source>
</evidence>
<dbReference type="AlphaFoldDB" id="A0A139A7P8"/>
<organism evidence="1 2">
    <name type="scientific">Gonapodya prolifera (strain JEL478)</name>
    <name type="common">Monoblepharis prolifera</name>
    <dbReference type="NCBI Taxonomy" id="1344416"/>
    <lineage>
        <taxon>Eukaryota</taxon>
        <taxon>Fungi</taxon>
        <taxon>Fungi incertae sedis</taxon>
        <taxon>Chytridiomycota</taxon>
        <taxon>Chytridiomycota incertae sedis</taxon>
        <taxon>Monoblepharidomycetes</taxon>
        <taxon>Monoblepharidales</taxon>
        <taxon>Gonapodyaceae</taxon>
        <taxon>Gonapodya</taxon>
    </lineage>
</organism>
<name>A0A139A7P8_GONPJ</name>
<gene>
    <name evidence="1" type="ORF">M427DRAFT_397869</name>
</gene>
<keyword evidence="2" id="KW-1185">Reference proteome</keyword>
<sequence>MTFDARLHLSLQRELHRVQRQRLLGQGSILDSSLSQALSNIKTTSLTINNNVSDNRDFSTFSTWSRDSNTVEAITQPLPRQSVRWASAFSYCQRVFKLLGDTKTIPSWKEQLKGLDAVLRDDAKSVQPNMTVGERQSLELFSTFAKIVASHRGP</sequence>
<reference evidence="1 2" key="1">
    <citation type="journal article" date="2015" name="Genome Biol. Evol.">
        <title>Phylogenomic analyses indicate that early fungi evolved digesting cell walls of algal ancestors of land plants.</title>
        <authorList>
            <person name="Chang Y."/>
            <person name="Wang S."/>
            <person name="Sekimoto S."/>
            <person name="Aerts A.L."/>
            <person name="Choi C."/>
            <person name="Clum A."/>
            <person name="LaButti K.M."/>
            <person name="Lindquist E.A."/>
            <person name="Yee Ngan C."/>
            <person name="Ohm R.A."/>
            <person name="Salamov A.A."/>
            <person name="Grigoriev I.V."/>
            <person name="Spatafora J.W."/>
            <person name="Berbee M.L."/>
        </authorList>
    </citation>
    <scope>NUCLEOTIDE SEQUENCE [LARGE SCALE GENOMIC DNA]</scope>
    <source>
        <strain evidence="1 2">JEL478</strain>
    </source>
</reference>
<dbReference type="Proteomes" id="UP000070544">
    <property type="component" value="Unassembled WGS sequence"/>
</dbReference>
<proteinExistence type="predicted"/>
<accession>A0A139A7P8</accession>
<evidence type="ECO:0000313" key="1">
    <source>
        <dbReference type="EMBL" id="KXS12465.1"/>
    </source>
</evidence>
<dbReference type="EMBL" id="KQ965788">
    <property type="protein sequence ID" value="KXS12465.1"/>
    <property type="molecule type" value="Genomic_DNA"/>
</dbReference>
<protein>
    <submittedName>
        <fullName evidence="1">Uncharacterized protein</fullName>
    </submittedName>
</protein>